<gene>
    <name evidence="12" type="ORF">LODBEIA_P22190</name>
</gene>
<dbReference type="PRINTS" id="PR00080">
    <property type="entry name" value="SDRFAMILY"/>
</dbReference>
<dbReference type="SMART" id="SM00822">
    <property type="entry name" value="PKS_KR"/>
    <property type="match status" value="1"/>
</dbReference>
<comment type="pathway">
    <text evidence="2">Lipid metabolism; fatty acid beta-oxidation.</text>
</comment>
<evidence type="ECO:0000313" key="12">
    <source>
        <dbReference type="EMBL" id="CAK9437841.1"/>
    </source>
</evidence>
<dbReference type="PANTHER" id="PTHR45024">
    <property type="entry name" value="DEHYDROGENASES, SHORT CHAIN"/>
    <property type="match status" value="1"/>
</dbReference>
<dbReference type="RefSeq" id="XP_066829157.1">
    <property type="nucleotide sequence ID" value="XM_066972194.1"/>
</dbReference>
<dbReference type="InterPro" id="IPR002347">
    <property type="entry name" value="SDR_fam"/>
</dbReference>
<comment type="subcellular location">
    <subcellularLocation>
        <location evidence="1">Peroxisome</location>
    </subcellularLocation>
</comment>
<keyword evidence="5" id="KW-0521">NADP</keyword>
<evidence type="ECO:0000256" key="5">
    <source>
        <dbReference type="ARBA" id="ARBA00022857"/>
    </source>
</evidence>
<dbReference type="EMBL" id="OZ022407">
    <property type="protein sequence ID" value="CAK9437841.1"/>
    <property type="molecule type" value="Genomic_DNA"/>
</dbReference>
<dbReference type="InterPro" id="IPR036291">
    <property type="entry name" value="NAD(P)-bd_dom_sf"/>
</dbReference>
<proteinExistence type="inferred from homology"/>
<dbReference type="SUPFAM" id="SSF51735">
    <property type="entry name" value="NAD(P)-binding Rossmann-fold domains"/>
    <property type="match status" value="2"/>
</dbReference>
<dbReference type="InterPro" id="IPR051687">
    <property type="entry name" value="Peroxisomal_Beta-Oxidation"/>
</dbReference>
<evidence type="ECO:0000256" key="7">
    <source>
        <dbReference type="ARBA" id="ARBA00023098"/>
    </source>
</evidence>
<feature type="region of interest" description="Disordered" evidence="10">
    <location>
        <begin position="601"/>
        <end position="631"/>
    </location>
</feature>
<dbReference type="InterPro" id="IPR020904">
    <property type="entry name" value="Sc_DH/Rdtase_CS"/>
</dbReference>
<keyword evidence="9" id="KW-0456">Lyase</keyword>
<name>A0ABP0ZP50_9ASCO</name>
<evidence type="ECO:0000256" key="4">
    <source>
        <dbReference type="ARBA" id="ARBA00022832"/>
    </source>
</evidence>
<feature type="compositionally biased region" description="Acidic residues" evidence="10">
    <location>
        <begin position="603"/>
        <end position="630"/>
    </location>
</feature>
<evidence type="ECO:0000256" key="8">
    <source>
        <dbReference type="ARBA" id="ARBA00023140"/>
    </source>
</evidence>
<evidence type="ECO:0000259" key="11">
    <source>
        <dbReference type="SMART" id="SM00822"/>
    </source>
</evidence>
<dbReference type="InterPro" id="IPR002539">
    <property type="entry name" value="MaoC-like_dom"/>
</dbReference>
<evidence type="ECO:0000256" key="10">
    <source>
        <dbReference type="SAM" id="MobiDB-lite"/>
    </source>
</evidence>
<dbReference type="PRINTS" id="PR00081">
    <property type="entry name" value="GDHRDH"/>
</dbReference>
<dbReference type="Gene3D" id="3.10.129.10">
    <property type="entry name" value="Hotdog Thioesterase"/>
    <property type="match status" value="2"/>
</dbReference>
<dbReference type="Pfam" id="PF22622">
    <property type="entry name" value="MFE-2_hydrat-2_N"/>
    <property type="match status" value="1"/>
</dbReference>
<evidence type="ECO:0000256" key="1">
    <source>
        <dbReference type="ARBA" id="ARBA00004275"/>
    </source>
</evidence>
<evidence type="ECO:0000256" key="2">
    <source>
        <dbReference type="ARBA" id="ARBA00005005"/>
    </source>
</evidence>
<sequence length="906" mass="98931">MSKIDFKDKVVIITGAGGGLGRYYSLEFAKLGAKVVVNDLGGALDGQGGSSKAADVVVDEIKKNGGVAAADYNNVLDGDKIVETAVRNFGTVHVVINNAGILRDSSIKKMTEKDFKLVLDVHLNGAYAVTKAAWPYFQKQKYGRIVNTSSPAGLYGNFGQTNYSAAKSGLIGFAETLAKEGAKYNIKANTIAPLARSRMTESILPPPILEKLGAEKVAPLVLYLASAQDELTGKTFEVAAGFYAQIRWERSGGIIVKPDETFTAELVAKKFNEILDFDDSNKPELLKNQHPEMLNDYTSLTAAARELGPNDLSGAPTVSLKDKVVLITGAGAGLGKEYAKWFAKYGAKVVVNDFKDASKTVEEIKAAGGEATADHHNVATEADAIMETVLKAYGTIDVLVNNAGILRDRSFAKMTKAEWDQVQAVHLLGTFNLCRLAFPIMSEKKYGRIVNITSTSGIYGNFGQANYSAAKSAILGLTKTLAIEGAKNNIKVNVVAPHAETAMTLTVFREEDKNLYHADQVAPLLVFLGSENVPVTGETFEAGGGWIGNTRWQRAKGAVSKDAETTVEFIKDHLAEIVDFDKDTENPKSTTESSMAILAAVGGDDDDEDEEEEDEGDEEDEDEEGEEEADPVWRFNDRDVILYNIALGATTKQLKYVYENDSDFQVIPTFGHLITFNSGKSQNSFAKYLRNFNPMFLLHGEHYIKVHQWPPPTEGEIKTSFQPLQTTQKGSNVVIVHGSESLDNKTGAPIYSNEATYFIRNCQADNKTYGERRSFATNPWTAPKREPDYTVDVPVSEDLAALYRLSGDRNPLHIDPNFAKGAKFPKPILHGMCTYGLSAKVLIDKFGMFDEIKARFTGIVFPGETLRVLAWKEGENVIFQTHVIDRGTIAINNAAIKLIGDKKPNL</sequence>
<evidence type="ECO:0000256" key="3">
    <source>
        <dbReference type="ARBA" id="ARBA00006484"/>
    </source>
</evidence>
<dbReference type="PANTHER" id="PTHR45024:SF2">
    <property type="entry name" value="SCP2 DOMAIN-CONTAINING PROTEIN"/>
    <property type="match status" value="1"/>
</dbReference>
<dbReference type="GeneID" id="92207415"/>
<dbReference type="Proteomes" id="UP001497383">
    <property type="component" value="Chromosome 3"/>
</dbReference>
<dbReference type="SUPFAM" id="SSF54637">
    <property type="entry name" value="Thioesterase/thiol ester dehydrase-isomerase"/>
    <property type="match status" value="2"/>
</dbReference>
<keyword evidence="8" id="KW-0576">Peroxisome</keyword>
<keyword evidence="13" id="KW-1185">Reference proteome</keyword>
<dbReference type="PROSITE" id="PS00061">
    <property type="entry name" value="ADH_SHORT"/>
    <property type="match status" value="2"/>
</dbReference>
<dbReference type="Pfam" id="PF00106">
    <property type="entry name" value="adh_short"/>
    <property type="match status" value="2"/>
</dbReference>
<dbReference type="InterPro" id="IPR054357">
    <property type="entry name" value="MFE-2_N"/>
</dbReference>
<dbReference type="Pfam" id="PF01575">
    <property type="entry name" value="MaoC_dehydratas"/>
    <property type="match status" value="1"/>
</dbReference>
<reference evidence="12 13" key="1">
    <citation type="submission" date="2024-03" db="EMBL/GenBank/DDBJ databases">
        <authorList>
            <person name="Brejova B."/>
        </authorList>
    </citation>
    <scope>NUCLEOTIDE SEQUENCE [LARGE SCALE GENOMIC DNA]</scope>
    <source>
        <strain evidence="12 13">CBS 14171</strain>
    </source>
</reference>
<keyword evidence="4" id="KW-0276">Fatty acid metabolism</keyword>
<keyword evidence="6" id="KW-0560">Oxidoreductase</keyword>
<dbReference type="InterPro" id="IPR029069">
    <property type="entry name" value="HotDog_dom_sf"/>
</dbReference>
<dbReference type="CDD" id="cd03448">
    <property type="entry name" value="HDE_HSD"/>
    <property type="match status" value="1"/>
</dbReference>
<dbReference type="Gene3D" id="3.40.50.720">
    <property type="entry name" value="NAD(P)-binding Rossmann-like Domain"/>
    <property type="match status" value="2"/>
</dbReference>
<comment type="similarity">
    <text evidence="3">Belongs to the short-chain dehydrogenases/reductases (SDR) family.</text>
</comment>
<dbReference type="InterPro" id="IPR057326">
    <property type="entry name" value="KR_dom"/>
</dbReference>
<evidence type="ECO:0000313" key="13">
    <source>
        <dbReference type="Proteomes" id="UP001497383"/>
    </source>
</evidence>
<accession>A0ABP0ZP50</accession>
<organism evidence="12 13">
    <name type="scientific">Lodderomyces beijingensis</name>
    <dbReference type="NCBI Taxonomy" id="1775926"/>
    <lineage>
        <taxon>Eukaryota</taxon>
        <taxon>Fungi</taxon>
        <taxon>Dikarya</taxon>
        <taxon>Ascomycota</taxon>
        <taxon>Saccharomycotina</taxon>
        <taxon>Pichiomycetes</taxon>
        <taxon>Debaryomycetaceae</taxon>
        <taxon>Candida/Lodderomyces clade</taxon>
        <taxon>Lodderomyces</taxon>
    </lineage>
</organism>
<evidence type="ECO:0000256" key="9">
    <source>
        <dbReference type="ARBA" id="ARBA00023239"/>
    </source>
</evidence>
<protein>
    <recommendedName>
        <fullName evidence="11">Ketoreductase domain-containing protein</fullName>
    </recommendedName>
</protein>
<dbReference type="CDD" id="cd05353">
    <property type="entry name" value="hydroxyacyl-CoA-like_DH_SDR_c-like"/>
    <property type="match status" value="2"/>
</dbReference>
<feature type="domain" description="Ketoreductase" evidence="11">
    <location>
        <begin position="323"/>
        <end position="487"/>
    </location>
</feature>
<keyword evidence="7" id="KW-0443">Lipid metabolism</keyword>
<evidence type="ECO:0000256" key="6">
    <source>
        <dbReference type="ARBA" id="ARBA00023002"/>
    </source>
</evidence>